<accession>A0A8R7QE81</accession>
<organism evidence="2 3">
    <name type="scientific">Triticum urartu</name>
    <name type="common">Red wild einkorn</name>
    <name type="synonym">Crithodium urartu</name>
    <dbReference type="NCBI Taxonomy" id="4572"/>
    <lineage>
        <taxon>Eukaryota</taxon>
        <taxon>Viridiplantae</taxon>
        <taxon>Streptophyta</taxon>
        <taxon>Embryophyta</taxon>
        <taxon>Tracheophyta</taxon>
        <taxon>Spermatophyta</taxon>
        <taxon>Magnoliopsida</taxon>
        <taxon>Liliopsida</taxon>
        <taxon>Poales</taxon>
        <taxon>Poaceae</taxon>
        <taxon>BOP clade</taxon>
        <taxon>Pooideae</taxon>
        <taxon>Triticodae</taxon>
        <taxon>Triticeae</taxon>
        <taxon>Triticinae</taxon>
        <taxon>Triticum</taxon>
    </lineage>
</organism>
<keyword evidence="3" id="KW-1185">Reference proteome</keyword>
<dbReference type="EnsemblPlants" id="TuG1812G0500001763.01.T01">
    <property type="protein sequence ID" value="TuG1812G0500001763.01.T01.cds393829"/>
    <property type="gene ID" value="TuG1812G0500001763.01"/>
</dbReference>
<reference evidence="3" key="1">
    <citation type="journal article" date="2013" name="Nature">
        <title>Draft genome of the wheat A-genome progenitor Triticum urartu.</title>
        <authorList>
            <person name="Ling H.Q."/>
            <person name="Zhao S."/>
            <person name="Liu D."/>
            <person name="Wang J."/>
            <person name="Sun H."/>
            <person name="Zhang C."/>
            <person name="Fan H."/>
            <person name="Li D."/>
            <person name="Dong L."/>
            <person name="Tao Y."/>
            <person name="Gao C."/>
            <person name="Wu H."/>
            <person name="Li Y."/>
            <person name="Cui Y."/>
            <person name="Guo X."/>
            <person name="Zheng S."/>
            <person name="Wang B."/>
            <person name="Yu K."/>
            <person name="Liang Q."/>
            <person name="Yang W."/>
            <person name="Lou X."/>
            <person name="Chen J."/>
            <person name="Feng M."/>
            <person name="Jian J."/>
            <person name="Zhang X."/>
            <person name="Luo G."/>
            <person name="Jiang Y."/>
            <person name="Liu J."/>
            <person name="Wang Z."/>
            <person name="Sha Y."/>
            <person name="Zhang B."/>
            <person name="Wu H."/>
            <person name="Tang D."/>
            <person name="Shen Q."/>
            <person name="Xue P."/>
            <person name="Zou S."/>
            <person name="Wang X."/>
            <person name="Liu X."/>
            <person name="Wang F."/>
            <person name="Yang Y."/>
            <person name="An X."/>
            <person name="Dong Z."/>
            <person name="Zhang K."/>
            <person name="Zhang X."/>
            <person name="Luo M.C."/>
            <person name="Dvorak J."/>
            <person name="Tong Y."/>
            <person name="Wang J."/>
            <person name="Yang H."/>
            <person name="Li Z."/>
            <person name="Wang D."/>
            <person name="Zhang A."/>
            <person name="Wang J."/>
        </authorList>
    </citation>
    <scope>NUCLEOTIDE SEQUENCE</scope>
    <source>
        <strain evidence="3">cv. G1812</strain>
    </source>
</reference>
<dbReference type="Proteomes" id="UP000015106">
    <property type="component" value="Chromosome 5"/>
</dbReference>
<feature type="region of interest" description="Disordered" evidence="1">
    <location>
        <begin position="44"/>
        <end position="95"/>
    </location>
</feature>
<dbReference type="Gramene" id="TuG1812G0500001763.01.T01">
    <property type="protein sequence ID" value="TuG1812G0500001763.01.T01.cds393829"/>
    <property type="gene ID" value="TuG1812G0500001763.01"/>
</dbReference>
<sequence length="95" mass="10914">MQAYKGSSHQTNHYKICWHTKIFPHQTKHYNMPHFQLSTSFSVSPAPRAKRTTMKMPHISSPRPYPRSHTPREEDEGTYCSTSSVSPAQRATVRG</sequence>
<proteinExistence type="predicted"/>
<feature type="compositionally biased region" description="Polar residues" evidence="1">
    <location>
        <begin position="79"/>
        <end position="89"/>
    </location>
</feature>
<reference evidence="2" key="2">
    <citation type="submission" date="2018-03" db="EMBL/GenBank/DDBJ databases">
        <title>The Triticum urartu genome reveals the dynamic nature of wheat genome evolution.</title>
        <authorList>
            <person name="Ling H."/>
            <person name="Ma B."/>
            <person name="Shi X."/>
            <person name="Liu H."/>
            <person name="Dong L."/>
            <person name="Sun H."/>
            <person name="Cao Y."/>
            <person name="Gao Q."/>
            <person name="Zheng S."/>
            <person name="Li Y."/>
            <person name="Yu Y."/>
            <person name="Du H."/>
            <person name="Qi M."/>
            <person name="Li Y."/>
            <person name="Yu H."/>
            <person name="Cui Y."/>
            <person name="Wang N."/>
            <person name="Chen C."/>
            <person name="Wu H."/>
            <person name="Zhao Y."/>
            <person name="Zhang J."/>
            <person name="Li Y."/>
            <person name="Zhou W."/>
            <person name="Zhang B."/>
            <person name="Hu W."/>
            <person name="Eijk M."/>
            <person name="Tang J."/>
            <person name="Witsenboer H."/>
            <person name="Zhao S."/>
            <person name="Li Z."/>
            <person name="Zhang A."/>
            <person name="Wang D."/>
            <person name="Liang C."/>
        </authorList>
    </citation>
    <scope>NUCLEOTIDE SEQUENCE [LARGE SCALE GENOMIC DNA]</scope>
    <source>
        <strain evidence="2">cv. G1812</strain>
    </source>
</reference>
<protein>
    <submittedName>
        <fullName evidence="2">Uncharacterized protein</fullName>
    </submittedName>
</protein>
<evidence type="ECO:0000313" key="2">
    <source>
        <dbReference type="EnsemblPlants" id="TuG1812G0500001763.01.T01.cds393829"/>
    </source>
</evidence>
<evidence type="ECO:0000313" key="3">
    <source>
        <dbReference type="Proteomes" id="UP000015106"/>
    </source>
</evidence>
<name>A0A8R7QE81_TRIUA</name>
<reference evidence="2" key="3">
    <citation type="submission" date="2022-06" db="UniProtKB">
        <authorList>
            <consortium name="EnsemblPlants"/>
        </authorList>
    </citation>
    <scope>IDENTIFICATION</scope>
</reference>
<evidence type="ECO:0000256" key="1">
    <source>
        <dbReference type="SAM" id="MobiDB-lite"/>
    </source>
</evidence>
<dbReference type="AlphaFoldDB" id="A0A8R7QE81"/>